<dbReference type="Gene3D" id="2.80.10.50">
    <property type="match status" value="1"/>
</dbReference>
<dbReference type="GeneID" id="16069274"/>
<dbReference type="GO" id="GO:0000139">
    <property type="term" value="C:Golgi membrane"/>
    <property type="evidence" value="ECO:0007669"/>
    <property type="project" value="UniProtKB-SubCell"/>
</dbReference>
<dbReference type="KEGG" id="sre:PTSG_10772"/>
<sequence>MHGHVGLKPDGTPGWQPSPPPPPTKHVGRELVGNGFYVKLSDSIPLDRDVPDHRLPACKNIQHDLASLPRTSVVIVFYNEAWSPLMRSVHSVLNRSPPELLQEIVLVDDGSDKPWLQQQLEDYVKLLPKVRLVRQPHRSGLVKARLRGIKEARAKTFIVLDSHIEVQPGWLEPLMHNLAEGRNKMVMPQIDSINPETFVPQAGGIGCSLGFLWTLIEHGIPLQEQEKKRRAAETDAIRSPTMAGGLFGGHTDFFWEIGGYDEEWGFWGTENLELSFRLWLCGGVLECEPCSRVYHIFRKGGGAYSLPGNHVVKNKMRTAIIWMDEFAYIVEEALGHPKIDIGPLDKMLDLKERTSPGSHAKMSKCLNKSPQKWMLFKEAGIRPHGDLEKCVVQNEMTFCDWRPRDVKWTWTADKLLKHDATGKCYTAVANSEPELRPCNPDDPAQQWELDKFDKNVVYDYLKADAEKLGIADRYLKYIQGAKTA</sequence>
<dbReference type="SMART" id="SM00458">
    <property type="entry name" value="RICIN"/>
    <property type="match status" value="1"/>
</dbReference>
<dbReference type="InterPro" id="IPR035992">
    <property type="entry name" value="Ricin_B-like_lectins"/>
</dbReference>
<dbReference type="InterPro" id="IPR000772">
    <property type="entry name" value="Ricin_B_lectin"/>
</dbReference>
<name>F2UQB9_SALR5</name>
<dbReference type="InterPro" id="IPR001173">
    <property type="entry name" value="Glyco_trans_2-like"/>
</dbReference>
<keyword evidence="4" id="KW-1015">Disulfide bond</keyword>
<feature type="region of interest" description="Disordered" evidence="5">
    <location>
        <begin position="1"/>
        <end position="27"/>
    </location>
</feature>
<dbReference type="GO" id="GO:0030246">
    <property type="term" value="F:carbohydrate binding"/>
    <property type="evidence" value="ECO:0007669"/>
    <property type="project" value="UniProtKB-KW"/>
</dbReference>
<dbReference type="RefSeq" id="XP_004988736.1">
    <property type="nucleotide sequence ID" value="XM_004988679.1"/>
</dbReference>
<keyword evidence="3" id="KW-0333">Golgi apparatus</keyword>
<evidence type="ECO:0000256" key="3">
    <source>
        <dbReference type="ARBA" id="ARBA00023034"/>
    </source>
</evidence>
<dbReference type="InParanoid" id="F2UQB9"/>
<gene>
    <name evidence="7" type="ORF">PTSG_10772</name>
</gene>
<dbReference type="OMA" id="LECEPCS"/>
<feature type="domain" description="Ricin B lectin" evidence="6">
    <location>
        <begin position="335"/>
        <end position="450"/>
    </location>
</feature>
<dbReference type="AlphaFoldDB" id="F2UQB9"/>
<dbReference type="Proteomes" id="UP000007799">
    <property type="component" value="Unassembled WGS sequence"/>
</dbReference>
<dbReference type="SUPFAM" id="SSF53448">
    <property type="entry name" value="Nucleotide-diphospho-sugar transferases"/>
    <property type="match status" value="1"/>
</dbReference>
<comment type="subcellular location">
    <subcellularLocation>
        <location evidence="1">Golgi apparatus membrane</location>
        <topology evidence="1">Single-pass type II membrane protein</topology>
    </subcellularLocation>
</comment>
<evidence type="ECO:0000256" key="4">
    <source>
        <dbReference type="ARBA" id="ARBA00023157"/>
    </source>
</evidence>
<dbReference type="GO" id="GO:0004653">
    <property type="term" value="F:polypeptide N-acetylgalactosaminyltransferase activity"/>
    <property type="evidence" value="ECO:0007669"/>
    <property type="project" value="TreeGrafter"/>
</dbReference>
<organism evidence="8">
    <name type="scientific">Salpingoeca rosetta (strain ATCC 50818 / BSB-021)</name>
    <dbReference type="NCBI Taxonomy" id="946362"/>
    <lineage>
        <taxon>Eukaryota</taxon>
        <taxon>Choanoflagellata</taxon>
        <taxon>Craspedida</taxon>
        <taxon>Salpingoecidae</taxon>
        <taxon>Salpingoeca</taxon>
    </lineage>
</organism>
<reference evidence="7" key="1">
    <citation type="submission" date="2009-08" db="EMBL/GenBank/DDBJ databases">
        <title>Annotation of Salpingoeca rosetta.</title>
        <authorList>
            <consortium name="The Broad Institute Genome Sequencing Platform"/>
            <person name="Russ C."/>
            <person name="Cuomo C."/>
            <person name="Burger G."/>
            <person name="Gray M.W."/>
            <person name="Holland P.W.H."/>
            <person name="King N."/>
            <person name="Lang F.B.F."/>
            <person name="Roger A.J."/>
            <person name="Ruiz-Trillo I."/>
            <person name="Young S.K."/>
            <person name="Zeng Q."/>
            <person name="Gargeya S."/>
            <person name="Alvarado L."/>
            <person name="Berlin A."/>
            <person name="Chapman S.B."/>
            <person name="Chen Z."/>
            <person name="Freedman E."/>
            <person name="Gellesch M."/>
            <person name="Goldberg J."/>
            <person name="Griggs A."/>
            <person name="Gujja S."/>
            <person name="Heilman E."/>
            <person name="Heiman D."/>
            <person name="Howarth C."/>
            <person name="Mehta T."/>
            <person name="Neiman D."/>
            <person name="Pearson M."/>
            <person name="Roberts A."/>
            <person name="Saif S."/>
            <person name="Shea T."/>
            <person name="Shenoy N."/>
            <person name="Sisk P."/>
            <person name="Stolte C."/>
            <person name="Sykes S."/>
            <person name="White J."/>
            <person name="Yandava C."/>
            <person name="Haas B."/>
            <person name="Nusbaum C."/>
            <person name="Birren B."/>
        </authorList>
    </citation>
    <scope>NUCLEOTIDE SEQUENCE [LARGE SCALE GENOMIC DNA]</scope>
    <source>
        <strain evidence="7">ATCC 50818</strain>
    </source>
</reference>
<evidence type="ECO:0000313" key="8">
    <source>
        <dbReference type="Proteomes" id="UP000007799"/>
    </source>
</evidence>
<dbReference type="SUPFAM" id="SSF50370">
    <property type="entry name" value="Ricin B-like lectins"/>
    <property type="match status" value="1"/>
</dbReference>
<keyword evidence="8" id="KW-1185">Reference proteome</keyword>
<dbReference type="Gene3D" id="3.90.550.10">
    <property type="entry name" value="Spore Coat Polysaccharide Biosynthesis Protein SpsA, Chain A"/>
    <property type="match status" value="1"/>
</dbReference>
<dbReference type="PANTHER" id="PTHR11675:SF126">
    <property type="entry name" value="RICIN B LECTIN DOMAIN-CONTAINING PROTEIN"/>
    <property type="match status" value="1"/>
</dbReference>
<proteinExistence type="predicted"/>
<protein>
    <recommendedName>
        <fullName evidence="6">Ricin B lectin domain-containing protein</fullName>
    </recommendedName>
</protein>
<dbReference type="InterPro" id="IPR029044">
    <property type="entry name" value="Nucleotide-diphossugar_trans"/>
</dbReference>
<evidence type="ECO:0000313" key="7">
    <source>
        <dbReference type="EMBL" id="EGD79787.1"/>
    </source>
</evidence>
<dbReference type="GO" id="GO:0006493">
    <property type="term" value="P:protein O-linked glycosylation"/>
    <property type="evidence" value="ECO:0007669"/>
    <property type="project" value="TreeGrafter"/>
</dbReference>
<keyword evidence="2" id="KW-0430">Lectin</keyword>
<evidence type="ECO:0000256" key="1">
    <source>
        <dbReference type="ARBA" id="ARBA00004323"/>
    </source>
</evidence>
<dbReference type="Pfam" id="PF00535">
    <property type="entry name" value="Glycos_transf_2"/>
    <property type="match status" value="1"/>
</dbReference>
<accession>F2UQB9</accession>
<dbReference type="Pfam" id="PF00652">
    <property type="entry name" value="Ricin_B_lectin"/>
    <property type="match status" value="1"/>
</dbReference>
<dbReference type="EMBL" id="GL832988">
    <property type="protein sequence ID" value="EGD79787.1"/>
    <property type="molecule type" value="Genomic_DNA"/>
</dbReference>
<dbReference type="PROSITE" id="PS50231">
    <property type="entry name" value="RICIN_B_LECTIN"/>
    <property type="match status" value="1"/>
</dbReference>
<dbReference type="OrthoDB" id="416652at2759"/>
<evidence type="ECO:0000256" key="2">
    <source>
        <dbReference type="ARBA" id="ARBA00022734"/>
    </source>
</evidence>
<evidence type="ECO:0000259" key="6">
    <source>
        <dbReference type="SMART" id="SM00458"/>
    </source>
</evidence>
<evidence type="ECO:0000256" key="5">
    <source>
        <dbReference type="SAM" id="MobiDB-lite"/>
    </source>
</evidence>
<dbReference type="PANTHER" id="PTHR11675">
    <property type="entry name" value="N-ACETYLGALACTOSAMINYLTRANSFERASE"/>
    <property type="match status" value="1"/>
</dbReference>
<dbReference type="eggNOG" id="KOG3736">
    <property type="taxonomic scope" value="Eukaryota"/>
</dbReference>